<organism evidence="2 3">
    <name type="scientific">Sphaerotilus microaerophilus</name>
    <dbReference type="NCBI Taxonomy" id="2914710"/>
    <lineage>
        <taxon>Bacteria</taxon>
        <taxon>Pseudomonadati</taxon>
        <taxon>Pseudomonadota</taxon>
        <taxon>Betaproteobacteria</taxon>
        <taxon>Burkholderiales</taxon>
        <taxon>Sphaerotilaceae</taxon>
        <taxon>Sphaerotilus</taxon>
    </lineage>
</organism>
<dbReference type="GO" id="GO:0008168">
    <property type="term" value="F:methyltransferase activity"/>
    <property type="evidence" value="ECO:0007669"/>
    <property type="project" value="UniProtKB-KW"/>
</dbReference>
<proteinExistence type="predicted"/>
<name>A0ABM7YMN8_9BURK</name>
<keyword evidence="2" id="KW-0808">Transferase</keyword>
<gene>
    <name evidence="2" type="ORF">CATMQ487_26960</name>
</gene>
<dbReference type="InterPro" id="IPR029063">
    <property type="entry name" value="SAM-dependent_MTases_sf"/>
</dbReference>
<dbReference type="Gene3D" id="3.40.50.150">
    <property type="entry name" value="Vaccinia Virus protein VP39"/>
    <property type="match status" value="1"/>
</dbReference>
<dbReference type="CDD" id="cd02440">
    <property type="entry name" value="AdoMet_MTases"/>
    <property type="match status" value="1"/>
</dbReference>
<dbReference type="InterPro" id="IPR013216">
    <property type="entry name" value="Methyltransf_11"/>
</dbReference>
<sequence>MHTPPPTDHLIRDELALLASLVPLDGAALIELGCGAADLARRLVAAHPGASVLGLEVDERQMAKNLAQPEGTWAGIRFAQAGAQAIPAPDASFDGALMLKSLHHVPLEWLDQALAEVHRVLKPGGWLYVSEPVFDGLANEVIKLFNDEGVVRREAYQALMRALARGPEQGWEMVTERFFEMPTRYRDFADFAARMIDVTYAERRLDGAIREEVRARFERLGRRGEDGYQHFTRAMRINLLRRLP</sequence>
<dbReference type="EMBL" id="AP025730">
    <property type="protein sequence ID" value="BDI05726.1"/>
    <property type="molecule type" value="Genomic_DNA"/>
</dbReference>
<dbReference type="Pfam" id="PF08241">
    <property type="entry name" value="Methyltransf_11"/>
    <property type="match status" value="1"/>
</dbReference>
<keyword evidence="3" id="KW-1185">Reference proteome</keyword>
<evidence type="ECO:0000313" key="3">
    <source>
        <dbReference type="Proteomes" id="UP001057498"/>
    </source>
</evidence>
<feature type="domain" description="Methyltransferase type 11" evidence="1">
    <location>
        <begin position="31"/>
        <end position="129"/>
    </location>
</feature>
<dbReference type="GO" id="GO:0032259">
    <property type="term" value="P:methylation"/>
    <property type="evidence" value="ECO:0007669"/>
    <property type="project" value="UniProtKB-KW"/>
</dbReference>
<dbReference type="Proteomes" id="UP001057498">
    <property type="component" value="Chromosome"/>
</dbReference>
<evidence type="ECO:0000259" key="1">
    <source>
        <dbReference type="Pfam" id="PF08241"/>
    </source>
</evidence>
<accession>A0ABM7YMN8</accession>
<dbReference type="PANTHER" id="PTHR43591:SF24">
    <property type="entry name" value="2-METHOXY-6-POLYPRENYL-1,4-BENZOQUINOL METHYLASE, MITOCHONDRIAL"/>
    <property type="match status" value="1"/>
</dbReference>
<dbReference type="PANTHER" id="PTHR43591">
    <property type="entry name" value="METHYLTRANSFERASE"/>
    <property type="match status" value="1"/>
</dbReference>
<dbReference type="SUPFAM" id="SSF53335">
    <property type="entry name" value="S-adenosyl-L-methionine-dependent methyltransferases"/>
    <property type="match status" value="1"/>
</dbReference>
<keyword evidence="2" id="KW-0489">Methyltransferase</keyword>
<keyword evidence="2" id="KW-0830">Ubiquinone</keyword>
<evidence type="ECO:0000313" key="2">
    <source>
        <dbReference type="EMBL" id="BDI05726.1"/>
    </source>
</evidence>
<protein>
    <submittedName>
        <fullName evidence="2">Ubiquinone/menaquinone biosynthesis methyltransferase</fullName>
    </submittedName>
</protein>
<reference evidence="2" key="1">
    <citation type="submission" date="2022-04" db="EMBL/GenBank/DDBJ databases">
        <title>Whole genome sequence of Sphaerotilus sp. FB-5.</title>
        <authorList>
            <person name="Takeda M."/>
            <person name="Narihara S."/>
            <person name="Akimoto M."/>
            <person name="Akimoto R."/>
            <person name="Nishiyashiki S."/>
            <person name="Murakami T."/>
        </authorList>
    </citation>
    <scope>NUCLEOTIDE SEQUENCE</scope>
    <source>
        <strain evidence="2">FB-5</strain>
    </source>
</reference>
<dbReference type="RefSeq" id="WP_251969084.1">
    <property type="nucleotide sequence ID" value="NZ_AP025730.1"/>
</dbReference>